<evidence type="ECO:0000256" key="9">
    <source>
        <dbReference type="SAM" id="Phobius"/>
    </source>
</evidence>
<dbReference type="EMBL" id="BDRX01000023">
    <property type="protein sequence ID" value="GBF91268.1"/>
    <property type="molecule type" value="Genomic_DNA"/>
</dbReference>
<feature type="transmembrane region" description="Helical" evidence="9">
    <location>
        <begin position="1030"/>
        <end position="1050"/>
    </location>
</feature>
<feature type="compositionally biased region" description="Low complexity" evidence="8">
    <location>
        <begin position="703"/>
        <end position="713"/>
    </location>
</feature>
<evidence type="ECO:0000256" key="2">
    <source>
        <dbReference type="ARBA" id="ARBA00007779"/>
    </source>
</evidence>
<feature type="region of interest" description="Disordered" evidence="8">
    <location>
        <begin position="829"/>
        <end position="868"/>
    </location>
</feature>
<dbReference type="InterPro" id="IPR003864">
    <property type="entry name" value="CSC1/OSCA1-like_7TM"/>
</dbReference>
<reference evidence="12 13" key="1">
    <citation type="journal article" date="2018" name="Sci. Rep.">
        <title>Raphidocelis subcapitata (=Pseudokirchneriella subcapitata) provides an insight into genome evolution and environmental adaptations in the Sphaeropleales.</title>
        <authorList>
            <person name="Suzuki S."/>
            <person name="Yamaguchi H."/>
            <person name="Nakajima N."/>
            <person name="Kawachi M."/>
        </authorList>
    </citation>
    <scope>NUCLEOTIDE SEQUENCE [LARGE SCALE GENOMIC DNA]</scope>
    <source>
        <strain evidence="12 13">NIES-35</strain>
    </source>
</reference>
<evidence type="ECO:0000256" key="6">
    <source>
        <dbReference type="ARBA" id="ARBA00023136"/>
    </source>
</evidence>
<feature type="transmembrane region" description="Helical" evidence="9">
    <location>
        <begin position="1323"/>
        <end position="1338"/>
    </location>
</feature>
<proteinExistence type="inferred from homology"/>
<name>A0A2V0NUD0_9CHLO</name>
<evidence type="ECO:0000313" key="12">
    <source>
        <dbReference type="EMBL" id="GBF91268.1"/>
    </source>
</evidence>
<comment type="caution">
    <text evidence="12">The sequence shown here is derived from an EMBL/GenBank/DDBJ whole genome shotgun (WGS) entry which is preliminary data.</text>
</comment>
<keyword evidence="13" id="KW-1185">Reference proteome</keyword>
<dbReference type="GO" id="GO:0005227">
    <property type="term" value="F:calcium-activated cation channel activity"/>
    <property type="evidence" value="ECO:0007669"/>
    <property type="project" value="InterPro"/>
</dbReference>
<comment type="subcellular location">
    <subcellularLocation>
        <location evidence="1">Membrane</location>
        <topology evidence="1">Multi-pass membrane protein</topology>
    </subcellularLocation>
</comment>
<keyword evidence="5 9" id="KW-1133">Transmembrane helix</keyword>
<evidence type="ECO:0000256" key="3">
    <source>
        <dbReference type="ARBA" id="ARBA00022448"/>
    </source>
</evidence>
<feature type="domain" description="CSC1/OSCA1-like 7TM region" evidence="10">
    <location>
        <begin position="1084"/>
        <end position="1311"/>
    </location>
</feature>
<evidence type="ECO:0000256" key="4">
    <source>
        <dbReference type="ARBA" id="ARBA00022692"/>
    </source>
</evidence>
<accession>A0A2V0NUD0</accession>
<feature type="compositionally biased region" description="Gly residues" evidence="8">
    <location>
        <begin position="467"/>
        <end position="480"/>
    </location>
</feature>
<evidence type="ECO:0000256" key="1">
    <source>
        <dbReference type="ARBA" id="ARBA00004141"/>
    </source>
</evidence>
<dbReference type="OrthoDB" id="539812at2759"/>
<feature type="transmembrane region" description="Helical" evidence="9">
    <location>
        <begin position="1176"/>
        <end position="1195"/>
    </location>
</feature>
<evidence type="ECO:0000256" key="7">
    <source>
        <dbReference type="SAM" id="Coils"/>
    </source>
</evidence>
<comment type="similarity">
    <text evidence="2">Belongs to the CSC1 (TC 1.A.17) family.</text>
</comment>
<dbReference type="GO" id="GO:0005886">
    <property type="term" value="C:plasma membrane"/>
    <property type="evidence" value="ECO:0007669"/>
    <property type="project" value="TreeGrafter"/>
</dbReference>
<organism evidence="12 13">
    <name type="scientific">Raphidocelis subcapitata</name>
    <dbReference type="NCBI Taxonomy" id="307507"/>
    <lineage>
        <taxon>Eukaryota</taxon>
        <taxon>Viridiplantae</taxon>
        <taxon>Chlorophyta</taxon>
        <taxon>core chlorophytes</taxon>
        <taxon>Chlorophyceae</taxon>
        <taxon>CS clade</taxon>
        <taxon>Sphaeropleales</taxon>
        <taxon>Selenastraceae</taxon>
        <taxon>Raphidocelis</taxon>
    </lineage>
</organism>
<feature type="transmembrane region" description="Helical" evidence="9">
    <location>
        <begin position="1295"/>
        <end position="1317"/>
    </location>
</feature>
<keyword evidence="3" id="KW-0813">Transport</keyword>
<feature type="compositionally biased region" description="Gly residues" evidence="8">
    <location>
        <begin position="722"/>
        <end position="736"/>
    </location>
</feature>
<evidence type="ECO:0000256" key="5">
    <source>
        <dbReference type="ARBA" id="ARBA00022989"/>
    </source>
</evidence>
<feature type="transmembrane region" description="Helical" evidence="9">
    <location>
        <begin position="1080"/>
        <end position="1106"/>
    </location>
</feature>
<keyword evidence="7" id="KW-0175">Coiled coil</keyword>
<evidence type="ECO:0000313" key="13">
    <source>
        <dbReference type="Proteomes" id="UP000247498"/>
    </source>
</evidence>
<dbReference type="PANTHER" id="PTHR13018">
    <property type="entry name" value="PROBABLE MEMBRANE PROTEIN DUF221-RELATED"/>
    <property type="match status" value="1"/>
</dbReference>
<feature type="region of interest" description="Disordered" evidence="8">
    <location>
        <begin position="261"/>
        <end position="311"/>
    </location>
</feature>
<feature type="compositionally biased region" description="Low complexity" evidence="8">
    <location>
        <begin position="838"/>
        <end position="857"/>
    </location>
</feature>
<feature type="transmembrane region" description="Helical" evidence="9">
    <location>
        <begin position="62"/>
        <end position="82"/>
    </location>
</feature>
<dbReference type="Pfam" id="PF13967">
    <property type="entry name" value="RSN1_TM"/>
    <property type="match status" value="1"/>
</dbReference>
<feature type="compositionally biased region" description="Polar residues" evidence="8">
    <location>
        <begin position="339"/>
        <end position="354"/>
    </location>
</feature>
<feature type="transmembrane region" description="Helical" evidence="9">
    <location>
        <begin position="208"/>
        <end position="227"/>
    </location>
</feature>
<dbReference type="Pfam" id="PF02714">
    <property type="entry name" value="RSN1_7TM"/>
    <property type="match status" value="1"/>
</dbReference>
<feature type="region of interest" description="Disordered" evidence="8">
    <location>
        <begin position="699"/>
        <end position="767"/>
    </location>
</feature>
<evidence type="ECO:0000256" key="8">
    <source>
        <dbReference type="SAM" id="MobiDB-lite"/>
    </source>
</evidence>
<keyword evidence="6 9" id="KW-0472">Membrane</keyword>
<protein>
    <recommendedName>
        <fullName evidence="14">ERD4-related membrane protein</fullName>
    </recommendedName>
</protein>
<feature type="compositionally biased region" description="Low complexity" evidence="8">
    <location>
        <begin position="279"/>
        <end position="298"/>
    </location>
</feature>
<feature type="compositionally biased region" description="Low complexity" evidence="8">
    <location>
        <begin position="355"/>
        <end position="378"/>
    </location>
</feature>
<gene>
    <name evidence="12" type="ORF">Rsub_03588</name>
</gene>
<dbReference type="InterPro" id="IPR032880">
    <property type="entry name" value="CSC1/OSCA1-like_N"/>
</dbReference>
<dbReference type="InterPro" id="IPR045122">
    <property type="entry name" value="Csc1-like"/>
</dbReference>
<evidence type="ECO:0000259" key="10">
    <source>
        <dbReference type="Pfam" id="PF02714"/>
    </source>
</evidence>
<feature type="compositionally biased region" description="Gly residues" evidence="8">
    <location>
        <begin position="299"/>
        <end position="309"/>
    </location>
</feature>
<feature type="compositionally biased region" description="Low complexity" evidence="8">
    <location>
        <begin position="737"/>
        <end position="753"/>
    </location>
</feature>
<feature type="region of interest" description="Disordered" evidence="8">
    <location>
        <begin position="329"/>
        <end position="386"/>
    </location>
</feature>
<feature type="domain" description="CSC1/OSCA1-like N-terminal transmembrane" evidence="11">
    <location>
        <begin position="61"/>
        <end position="226"/>
    </location>
</feature>
<dbReference type="PANTHER" id="PTHR13018:SF5">
    <property type="entry name" value="RE44586P"/>
    <property type="match status" value="1"/>
</dbReference>
<dbReference type="Proteomes" id="UP000247498">
    <property type="component" value="Unassembled WGS sequence"/>
</dbReference>
<dbReference type="InParanoid" id="A0A2V0NUD0"/>
<evidence type="ECO:0000259" key="11">
    <source>
        <dbReference type="Pfam" id="PF13967"/>
    </source>
</evidence>
<feature type="compositionally biased region" description="Pro residues" evidence="8">
    <location>
        <begin position="858"/>
        <end position="868"/>
    </location>
</feature>
<sequence length="1400" mass="148684">MNDSAAPPPAPSPAPAGPYNPLDGLGLGPVLANLGGQAGSGTKCPPGQLDCIETFKVDSQVWASLIVSVVLGAVCMVAFCFLQGHVSVYRSRLLWPQVAIKPPVCRNRGPLKYIYWLWITATLSEKELLATAGLDALMFERLIVYCLQLFTPITVLSMSILLPIHAKCGYLEASMANTTEVASNLMRLTMSNTYPYGMGGYGGRPHLLWIHFFLVVLYVLYTCWLLNAHYSWYCLLRQHYLTMGDSPSPWLGHAVAPHEGDFGAGSGAELSPPPPPPANAAAAPPVTSPPSRASSGPVAAGGAGPGGGAVEMAAAPRGLWRRRERAVMAPAPEVPPQGQLESSAPTSPRRTVSTAPSRASSGAALLGGASAPGDSADGPFGDAFEFSLDGEAGRADSESEPLGMVGTRVPSFAPVRAAGSATGLRVPSFLKRLGSLGPGAGAGAGGGSASSLGRVGRPQRLGFAPVSGGGGGGGGGGGARGDLSPRALASADDASDAGGDDDEVWRASKAAAARGAAATEASGADKEWWEFKTGDLLLDRHIARLDLDDELSWDKAAPGTAPPPPGERLRRWWELAPRAPADPPRDIEPVPGTRLAFDGRALRVRKPSVRFRNTVNLVGPSGRAVPLHVSNYAVLVTDVPDLLADEEPEEGAATQGLLCAAARWAVWHWPCLLSSEDVQALSHRWNRRVSQRRIRELARVSTAQQGKQAANGGADRGDRGGWEGAEGGGDRAGGPARGASPTAAPAPAAATRDGAGEEPAAPRRLTGEALAGASRLVLVERTFRRLFPEDYHATVPVLRTREVDELLVKWDRDLMAYIQARALLNRKVARRRSGGKRPATPATPRARATGGAGAAPAAPAPLAAPKPHAPAGAAAAAAAAADGGGAADGAASGGDVDSADDDDAGCCAGCCGGCCVATGLPCWRPVEVKEEQLEAQRQALLALEAQIIRAQQEAREGAPTGSFIVLFKSPQAASLAARGSVFPQTQVHREVGAGDGGGRMGLDSFKAQQAPGPEDVLWQTLWKTSRERRAALVAALPCYAFLLLFPTGFFSATANNIMFFVCRPGDSGLRGLRWFCEMPLLQFLFTVVLPFVLLMLWQNAVIPAHLYRLELRRGSSVSLSAMERSLLSLYFGWEVVNLFLGGVLSSSVLTQVQVLVDNPESWPGVLGRSFPSSSNFFLNYVIVRAFLMNMFRMIMPHGGMWRWLGEVIVTACTGVRHAATERYRTFITYPASIRYGREPGLVLLVALIGLSYSVVAPLMTPFALAYMASSWLLWRYQIIYVCVRCYESGGRMWPLYFRCLNWCTALFLIFTGCIFLLKKANAQGILTMCLLPLVYFFNRRCRLRYEGAVEALPLWLAAAAPRAGVDPAVYAPPALRPGARGWFFESGKAQTRWGVPLYSD</sequence>
<feature type="region of interest" description="Disordered" evidence="8">
    <location>
        <begin position="441"/>
        <end position="501"/>
    </location>
</feature>
<feature type="transmembrane region" description="Helical" evidence="9">
    <location>
        <begin position="142"/>
        <end position="164"/>
    </location>
</feature>
<feature type="coiled-coil region" evidence="7">
    <location>
        <begin position="926"/>
        <end position="953"/>
    </location>
</feature>
<keyword evidence="4 9" id="KW-0812">Transmembrane</keyword>
<evidence type="ECO:0008006" key="14">
    <source>
        <dbReference type="Google" id="ProtNLM"/>
    </source>
</evidence>